<comment type="caution">
    <text evidence="2">The sequence shown here is derived from an EMBL/GenBank/DDBJ whole genome shotgun (WGS) entry which is preliminary data.</text>
</comment>
<keyword evidence="3" id="KW-1185">Reference proteome</keyword>
<reference evidence="2" key="1">
    <citation type="submission" date="2020-06" db="EMBL/GenBank/DDBJ databases">
        <authorList>
            <consortium name="Plant Systems Biology data submission"/>
        </authorList>
    </citation>
    <scope>NUCLEOTIDE SEQUENCE</scope>
    <source>
        <strain evidence="2">D6</strain>
    </source>
</reference>
<keyword evidence="1" id="KW-0812">Transmembrane</keyword>
<sequence>MKHFELLPREDPDESSSLQSENQWNVWVRILATSAPYQRYLKDPKTSWRLLGAAMALVAVCTILAVGSGKSSVSTAPGPVAIPDQPKQFYRHYDGDLHLHEVLKKSGFSKKGYHCEFCSDLSGDGRRMVVAQDSHVVILDYSDLEQEWKHTAALPCQPSPVLSISRNGKRLAMTHVEKGPAKMHKVQEVWVYDLTLDPPQKIHEQALDIEHPFYTNYTSPEKDIRVFPYKPDGRNADFGASLKLNDDGTILAIGLPLLIYSYHFQGAEKGPFVMGSIRVVQWDQTTRAWKPMGSEIDSLSMSSEETKNSNGTIMYIGQEIGHFIGLSSNGHRLVTTVNARLFPGAGPKATRDGIVVFEWDSAAQQWTQMQPILPVSERQYVTMSEDGNTLATEAAENQVRTFAFDSRTQQWLPFGAVQVGKTIGFKRFGTYGSRSMALSSTGKVLAVAVSGGIHEHNFPTSKIPTSHGYLQVFQYQHHAADANNQWVSMGAPVGPAHSGDNVMEDACSDFSSVMISSDGKHLVGQAPCPQLVQIFEYIDGGDNVVLDHAHMNN</sequence>
<dbReference type="AlphaFoldDB" id="A0A9N8EKF0"/>
<evidence type="ECO:0000313" key="3">
    <source>
        <dbReference type="Proteomes" id="UP001153069"/>
    </source>
</evidence>
<proteinExistence type="predicted"/>
<protein>
    <submittedName>
        <fullName evidence="2">Uncharacterized protein</fullName>
    </submittedName>
</protein>
<organism evidence="2 3">
    <name type="scientific">Seminavis robusta</name>
    <dbReference type="NCBI Taxonomy" id="568900"/>
    <lineage>
        <taxon>Eukaryota</taxon>
        <taxon>Sar</taxon>
        <taxon>Stramenopiles</taxon>
        <taxon>Ochrophyta</taxon>
        <taxon>Bacillariophyta</taxon>
        <taxon>Bacillariophyceae</taxon>
        <taxon>Bacillariophycidae</taxon>
        <taxon>Naviculales</taxon>
        <taxon>Naviculaceae</taxon>
        <taxon>Seminavis</taxon>
    </lineage>
</organism>
<keyword evidence="1" id="KW-1133">Transmembrane helix</keyword>
<name>A0A9N8EKF0_9STRA</name>
<evidence type="ECO:0000313" key="2">
    <source>
        <dbReference type="EMBL" id="CAB9521970.1"/>
    </source>
</evidence>
<dbReference type="EMBL" id="CAICTM010001253">
    <property type="protein sequence ID" value="CAB9521970.1"/>
    <property type="molecule type" value="Genomic_DNA"/>
</dbReference>
<gene>
    <name evidence="2" type="ORF">SEMRO_1255_G256480.1</name>
</gene>
<accession>A0A9N8EKF0</accession>
<evidence type="ECO:0000256" key="1">
    <source>
        <dbReference type="SAM" id="Phobius"/>
    </source>
</evidence>
<dbReference type="SUPFAM" id="SSF75011">
    <property type="entry name" value="3-carboxy-cis,cis-mucoante lactonizing enzyme"/>
    <property type="match status" value="1"/>
</dbReference>
<dbReference type="Proteomes" id="UP001153069">
    <property type="component" value="Unassembled WGS sequence"/>
</dbReference>
<keyword evidence="1" id="KW-0472">Membrane</keyword>
<feature type="transmembrane region" description="Helical" evidence="1">
    <location>
        <begin position="48"/>
        <end position="67"/>
    </location>
</feature>